<dbReference type="Pfam" id="PF13704">
    <property type="entry name" value="Glyco_tranf_2_4"/>
    <property type="match status" value="1"/>
</dbReference>
<organism evidence="2">
    <name type="scientific">viral metagenome</name>
    <dbReference type="NCBI Taxonomy" id="1070528"/>
    <lineage>
        <taxon>unclassified sequences</taxon>
        <taxon>metagenomes</taxon>
        <taxon>organismal metagenomes</taxon>
    </lineage>
</organism>
<dbReference type="EMBL" id="MN739643">
    <property type="protein sequence ID" value="QHT17662.1"/>
    <property type="molecule type" value="Genomic_DNA"/>
</dbReference>
<dbReference type="Gene3D" id="3.40.50.720">
    <property type="entry name" value="NAD(P)-binding Rossmann-like Domain"/>
    <property type="match status" value="1"/>
</dbReference>
<proteinExistence type="predicted"/>
<name>A0A6C0DMU4_9ZZZZ</name>
<reference evidence="2" key="1">
    <citation type="journal article" date="2020" name="Nature">
        <title>Giant virus diversity and host interactions through global metagenomics.</title>
        <authorList>
            <person name="Schulz F."/>
            <person name="Roux S."/>
            <person name="Paez-Espino D."/>
            <person name="Jungbluth S."/>
            <person name="Walsh D.A."/>
            <person name="Denef V.J."/>
            <person name="McMahon K.D."/>
            <person name="Konstantinidis K.T."/>
            <person name="Eloe-Fadrosh E.A."/>
            <person name="Kyrpides N.C."/>
            <person name="Woyke T."/>
        </authorList>
    </citation>
    <scope>NUCLEOTIDE SEQUENCE</scope>
    <source>
        <strain evidence="2">GVMAG-M-3300023174-30</strain>
    </source>
</reference>
<evidence type="ECO:0000259" key="1">
    <source>
        <dbReference type="Pfam" id="PF01370"/>
    </source>
</evidence>
<dbReference type="AlphaFoldDB" id="A0A6C0DMU4"/>
<dbReference type="InterPro" id="IPR036291">
    <property type="entry name" value="NAD(P)-bd_dom_sf"/>
</dbReference>
<accession>A0A6C0DMU4</accession>
<dbReference type="PANTHER" id="PTHR43245:SF13">
    <property type="entry name" value="UDP-D-APIOSE_UDP-D-XYLOSE SYNTHASE 2"/>
    <property type="match status" value="1"/>
</dbReference>
<feature type="domain" description="NAD-dependent epimerase/dehydratase" evidence="1">
    <location>
        <begin position="256"/>
        <end position="464"/>
    </location>
</feature>
<sequence length="532" mass="61462">MNKTTLLTNVYNEEYLLPFWLNHHKNMFDDIIIIDYNSTDKSIEICKNICPNCKIITTSNQYFKAIDIDKEFMDIENNIDGIKIILNTTEFLISEISIKNLFSNNDEISYAINIISPYSNNTYNINNYNELFSNMLNTDVKYHNDKWTRQLHNFKNGNYTIGRHSTLNHSISRDDIHIIWFGFYPLNEQLLKRKLQIKENIPESDKIQGFGYHHLYSKEKMLEIIDEKVKYGNYIKDLNLNLYKYIYNKKYMNTYIVTGGCGFIGSHLVDKLISLGHNVIIIDNLFTNNNMNDKCIFENVDIVNYNLLESVFSKYDKIDGVFHLAAIARTSWCIEDPILCYNTNVMGTLNILDICRKRNIKRVVLSSSCIVYGYHTPYRTAKEALEGLGTTYNKMYNMSVISLRYSNVYGKRQSETGPFPNVFAALRKSKKETGKLVITGDGEQTRNFTHVSDIVNGNILAMNSDYCGVVDLCTGKSISLNYVAKYFDCPIEYIEDRPGDVKHIIQSPDEAFNILGWKALVELEDGIKDVLC</sequence>
<dbReference type="SUPFAM" id="SSF51735">
    <property type="entry name" value="NAD(P)-binding Rossmann-fold domains"/>
    <property type="match status" value="1"/>
</dbReference>
<protein>
    <recommendedName>
        <fullName evidence="1">NAD-dependent epimerase/dehydratase domain-containing protein</fullName>
    </recommendedName>
</protein>
<dbReference type="PANTHER" id="PTHR43245">
    <property type="entry name" value="BIFUNCTIONAL POLYMYXIN RESISTANCE PROTEIN ARNA"/>
    <property type="match status" value="1"/>
</dbReference>
<dbReference type="InterPro" id="IPR050177">
    <property type="entry name" value="Lipid_A_modif_metabolic_enz"/>
</dbReference>
<dbReference type="Pfam" id="PF01370">
    <property type="entry name" value="Epimerase"/>
    <property type="match status" value="1"/>
</dbReference>
<dbReference type="InterPro" id="IPR001509">
    <property type="entry name" value="Epimerase_deHydtase"/>
</dbReference>
<evidence type="ECO:0000313" key="2">
    <source>
        <dbReference type="EMBL" id="QHT17662.1"/>
    </source>
</evidence>